<evidence type="ECO:0000256" key="2">
    <source>
        <dbReference type="SAM" id="MobiDB-lite"/>
    </source>
</evidence>
<name>A0A175WFX4_9PEZI</name>
<feature type="compositionally biased region" description="Polar residues" evidence="2">
    <location>
        <begin position="243"/>
        <end position="258"/>
    </location>
</feature>
<feature type="coiled-coil region" evidence="1">
    <location>
        <begin position="13"/>
        <end position="76"/>
    </location>
</feature>
<dbReference type="VEuPathDB" id="FungiDB:MMYC01_201140"/>
<feature type="region of interest" description="Disordered" evidence="2">
    <location>
        <begin position="289"/>
        <end position="427"/>
    </location>
</feature>
<comment type="caution">
    <text evidence="3">The sequence shown here is derived from an EMBL/GenBank/DDBJ whole genome shotgun (WGS) entry which is preliminary data.</text>
</comment>
<feature type="region of interest" description="Disordered" evidence="2">
    <location>
        <begin position="222"/>
        <end position="264"/>
    </location>
</feature>
<evidence type="ECO:0000313" key="4">
    <source>
        <dbReference type="Proteomes" id="UP000078237"/>
    </source>
</evidence>
<dbReference type="EMBL" id="LCTW02000024">
    <property type="protein sequence ID" value="KXX81970.1"/>
    <property type="molecule type" value="Genomic_DNA"/>
</dbReference>
<gene>
    <name evidence="3" type="ORF">MMYC01_201140</name>
</gene>
<dbReference type="AlphaFoldDB" id="A0A175WFX4"/>
<evidence type="ECO:0000313" key="3">
    <source>
        <dbReference type="EMBL" id="KXX81970.1"/>
    </source>
</evidence>
<protein>
    <submittedName>
        <fullName evidence="3">Uncharacterized protein</fullName>
    </submittedName>
</protein>
<feature type="compositionally biased region" description="Polar residues" evidence="2">
    <location>
        <begin position="482"/>
        <end position="492"/>
    </location>
</feature>
<keyword evidence="4" id="KW-1185">Reference proteome</keyword>
<proteinExistence type="predicted"/>
<keyword evidence="1" id="KW-0175">Coiled coil</keyword>
<sequence>MDYWLRKGRPALIAALEEACGTVEEDLAAEIRERDRDRHASLLDEISQLKAAAGRAGRLEQENRSLVRELEELRTKYRDVPRDAKTAHPAQHVPQATRPALAEIFANSKTGALGPSASEASLENSSLEKRYSRLARQYAALAERWEQTHSAARKYRDSQDAWVKYADWLEAKVKRLEKKLQHVGDACDQLPTATSTASKAAKLRPTEISNYDTVSGILLDPESTSGLGLHENTVAGPTGHGEASSTPIEAGANGQSASADEEALEGISEACKLPPIPPFMDTTSAMMIKEEPSSDDPIIVSERTVRKRKHPDDEPEGSAPSPRIKSENPSSDPVVTGEAVAFSPHESIDLDGEQDVMPTPRKQRRPVHQRYSDDEAVLSRVDEAPLDPHPAETRAGNSFFNTPAPALGNHKSRSPRSGLPVHRSVRTHADRKIFISAAWTLDGAISDVAEGTFESFSSPRPQQGRNPPTHLPPARGRLHSLLNPSPSEQETSGLRPAQNNRDDLMSSAVTSPAVKANQSISVLRRGQDMATPPRASRLRDRPVAELRVEDFKD</sequence>
<feature type="region of interest" description="Disordered" evidence="2">
    <location>
        <begin position="452"/>
        <end position="542"/>
    </location>
</feature>
<feature type="compositionally biased region" description="Polar residues" evidence="2">
    <location>
        <begin position="454"/>
        <end position="466"/>
    </location>
</feature>
<dbReference type="STRING" id="100816.A0A175WFX4"/>
<feature type="coiled-coil region" evidence="1">
    <location>
        <begin position="117"/>
        <end position="144"/>
    </location>
</feature>
<organism evidence="3 4">
    <name type="scientific">Madurella mycetomatis</name>
    <dbReference type="NCBI Taxonomy" id="100816"/>
    <lineage>
        <taxon>Eukaryota</taxon>
        <taxon>Fungi</taxon>
        <taxon>Dikarya</taxon>
        <taxon>Ascomycota</taxon>
        <taxon>Pezizomycotina</taxon>
        <taxon>Sordariomycetes</taxon>
        <taxon>Sordariomycetidae</taxon>
        <taxon>Sordariales</taxon>
        <taxon>Sordariales incertae sedis</taxon>
        <taxon>Madurella</taxon>
    </lineage>
</organism>
<dbReference type="OrthoDB" id="5801062at2759"/>
<accession>A0A175WFX4</accession>
<dbReference type="Proteomes" id="UP000078237">
    <property type="component" value="Unassembled WGS sequence"/>
</dbReference>
<evidence type="ECO:0000256" key="1">
    <source>
        <dbReference type="SAM" id="Coils"/>
    </source>
</evidence>
<reference evidence="3 4" key="1">
    <citation type="journal article" date="2016" name="Genome Announc.">
        <title>Genome Sequence of Madurella mycetomatis mm55, Isolated from a Human Mycetoma Case in Sudan.</title>
        <authorList>
            <person name="Smit S."/>
            <person name="Derks M.F."/>
            <person name="Bervoets S."/>
            <person name="Fahal A."/>
            <person name="van Leeuwen W."/>
            <person name="van Belkum A."/>
            <person name="van de Sande W.W."/>
        </authorList>
    </citation>
    <scope>NUCLEOTIDE SEQUENCE [LARGE SCALE GENOMIC DNA]</scope>
    <source>
        <strain evidence="4">mm55</strain>
    </source>
</reference>